<evidence type="ECO:0000256" key="1">
    <source>
        <dbReference type="SAM" id="MobiDB-lite"/>
    </source>
</evidence>
<sequence length="408" mass="46386">MTCLDDLLVSLPDDLLMMRQLHAVYGEWLLKDCRWDFVVDNVKGARIIFLGEGSTHAKHLAMVLEDYNLDMSTKSVEITYSLPAEMMQAPNTPPIHVTSDRQSSGKKMMKLMKLMNEDDDDDLEDDGDEDDGDEDDGEEDAGISIVAEADENGEDYSVYEKVEDEDKEDDDIAAVDSSEVWVLLQNIQVNENSPCDNMSVVDRLAQRRHCTPKYVGRLFIDRVGIIDGLNPQHITDAMKNMFGMTLDYTTSYRALLYAQTLMMRQLHAVYGEWLLKDCCWDFVVDNVKGARIRSKVETVSEFREEDDEADECFEDNDDDLVEDENHDEEEDDGEEDNGEEDADISIVAEADENGEDYSVHGKVENEDEEDDDSVLNISKRLKEKDRIVTVSMSTIVLLARMHCFQSCG</sequence>
<feature type="region of interest" description="Disordered" evidence="1">
    <location>
        <begin position="117"/>
        <end position="140"/>
    </location>
</feature>
<name>A0A8S9LGQ8_BRACR</name>
<comment type="caution">
    <text evidence="2">The sequence shown here is derived from an EMBL/GenBank/DDBJ whole genome shotgun (WGS) entry which is preliminary data.</text>
</comment>
<evidence type="ECO:0000313" key="2">
    <source>
        <dbReference type="EMBL" id="KAF2605217.1"/>
    </source>
</evidence>
<dbReference type="AlphaFoldDB" id="A0A8S9LGQ8"/>
<reference evidence="2" key="1">
    <citation type="submission" date="2019-12" db="EMBL/GenBank/DDBJ databases">
        <title>Genome sequencing and annotation of Brassica cretica.</title>
        <authorList>
            <person name="Studholme D.J."/>
            <person name="Sarris P.F."/>
        </authorList>
    </citation>
    <scope>NUCLEOTIDE SEQUENCE</scope>
    <source>
        <strain evidence="2">PFS-102/07</strain>
        <tissue evidence="2">Leaf</tissue>
    </source>
</reference>
<dbReference type="EMBL" id="QGKY02000094">
    <property type="protein sequence ID" value="KAF2605217.1"/>
    <property type="molecule type" value="Genomic_DNA"/>
</dbReference>
<proteinExistence type="predicted"/>
<accession>A0A8S9LGQ8</accession>
<feature type="compositionally biased region" description="Acidic residues" evidence="1">
    <location>
        <begin position="303"/>
        <end position="355"/>
    </location>
</feature>
<gene>
    <name evidence="2" type="ORF">F2Q70_00026887</name>
</gene>
<protein>
    <submittedName>
        <fullName evidence="2">Uncharacterized protein</fullName>
    </submittedName>
</protein>
<organism evidence="2">
    <name type="scientific">Brassica cretica</name>
    <name type="common">Mustard</name>
    <dbReference type="NCBI Taxonomy" id="69181"/>
    <lineage>
        <taxon>Eukaryota</taxon>
        <taxon>Viridiplantae</taxon>
        <taxon>Streptophyta</taxon>
        <taxon>Embryophyta</taxon>
        <taxon>Tracheophyta</taxon>
        <taxon>Spermatophyta</taxon>
        <taxon>Magnoliopsida</taxon>
        <taxon>eudicotyledons</taxon>
        <taxon>Gunneridae</taxon>
        <taxon>Pentapetalae</taxon>
        <taxon>rosids</taxon>
        <taxon>malvids</taxon>
        <taxon>Brassicales</taxon>
        <taxon>Brassicaceae</taxon>
        <taxon>Brassiceae</taxon>
        <taxon>Brassica</taxon>
    </lineage>
</organism>
<feature type="region of interest" description="Disordered" evidence="1">
    <location>
        <begin position="300"/>
        <end position="375"/>
    </location>
</feature>